<feature type="compositionally biased region" description="Acidic residues" evidence="2">
    <location>
        <begin position="155"/>
        <end position="164"/>
    </location>
</feature>
<proteinExistence type="predicted"/>
<dbReference type="Gene3D" id="1.25.40.10">
    <property type="entry name" value="Tetratricopeptide repeat domain"/>
    <property type="match status" value="2"/>
</dbReference>
<evidence type="ECO:0000256" key="2">
    <source>
        <dbReference type="SAM" id="MobiDB-lite"/>
    </source>
</evidence>
<dbReference type="SUPFAM" id="SSF48452">
    <property type="entry name" value="TPR-like"/>
    <property type="match status" value="1"/>
</dbReference>
<dbReference type="EMBL" id="HBGU01074806">
    <property type="protein sequence ID" value="CAD9538929.1"/>
    <property type="molecule type" value="Transcribed_RNA"/>
</dbReference>
<dbReference type="InterPro" id="IPR011990">
    <property type="entry name" value="TPR-like_helical_dom_sf"/>
</dbReference>
<sequence length="579" mass="62999">MKPARSAGGKAAPARSTGGKPALRGAASAGTGGSYSDHNKSWLKEVKKHDLFEEENDDDASEEDDEGEEDDDGEEGEEGEEAEEGEEDLEEDEGEDEDEGEEDEDSEDDDEEDDEDEEMDFERKARETMDRLTREAAENQEELQQQIASESVLPTEEEMEEEDGAGTVEISSAGIQTVGKDGKLEKHENYKEAVEALPAEKQGKELLILNAYKEVESGNIKTSTLNRLNQEVEKTPKDARVRAILGQGLAQSGKVEEGIEQLERAVQLAPDNPGFNQMLAAVVGAVAEHGPRDAAKWEAMAIKRYKAGLKLTPEDPQSYVGLGAIYARLSKLETEEREGGSKDNRTLATEAFNTAIELDPNNTKAYAELAELLVHHDATMTKVPNGHVLGGAAVKAMKQAKKLAKIAIGLSPKTADGYMALAAAVVGAPDRLCKMPMEMGVVSGCIGHTEKAEAISLLLTPIERQTKNQEIEANRTKAKKTTGKTGKKLKKQVPVWSSTRQAATNFRRLGYMYYLDDNPTEAEKQFGQANQLAEPSRLDPDHDWKWLSDLRFAASAAQDKKERGGQMGGMPGAFGMGGS</sequence>
<feature type="compositionally biased region" description="Basic and acidic residues" evidence="2">
    <location>
        <begin position="37"/>
        <end position="51"/>
    </location>
</feature>
<reference evidence="3" key="1">
    <citation type="submission" date="2021-01" db="EMBL/GenBank/DDBJ databases">
        <authorList>
            <person name="Corre E."/>
            <person name="Pelletier E."/>
            <person name="Niang G."/>
            <person name="Scheremetjew M."/>
            <person name="Finn R."/>
            <person name="Kale V."/>
            <person name="Holt S."/>
            <person name="Cochrane G."/>
            <person name="Meng A."/>
            <person name="Brown T."/>
            <person name="Cohen L."/>
        </authorList>
    </citation>
    <scope>NUCLEOTIDE SEQUENCE</scope>
    <source>
        <strain evidence="3">UTEX LB 985</strain>
    </source>
</reference>
<feature type="compositionally biased region" description="Gly residues" evidence="2">
    <location>
        <begin position="565"/>
        <end position="579"/>
    </location>
</feature>
<name>A0A7S2NGS1_9EUKA</name>
<feature type="compositionally biased region" description="Basic and acidic residues" evidence="2">
    <location>
        <begin position="121"/>
        <end position="137"/>
    </location>
</feature>
<dbReference type="PROSITE" id="PS50005">
    <property type="entry name" value="TPR"/>
    <property type="match status" value="1"/>
</dbReference>
<keyword evidence="1" id="KW-0802">TPR repeat</keyword>
<feature type="repeat" description="TPR" evidence="1">
    <location>
        <begin position="239"/>
        <end position="272"/>
    </location>
</feature>
<dbReference type="SMART" id="SM00028">
    <property type="entry name" value="TPR"/>
    <property type="match status" value="3"/>
</dbReference>
<evidence type="ECO:0000256" key="1">
    <source>
        <dbReference type="PROSITE-ProRule" id="PRU00339"/>
    </source>
</evidence>
<protein>
    <submittedName>
        <fullName evidence="3">Uncharacterized protein</fullName>
    </submittedName>
</protein>
<evidence type="ECO:0000313" key="3">
    <source>
        <dbReference type="EMBL" id="CAD9538929.1"/>
    </source>
</evidence>
<organism evidence="3">
    <name type="scientific">Haptolina brevifila</name>
    <dbReference type="NCBI Taxonomy" id="156173"/>
    <lineage>
        <taxon>Eukaryota</taxon>
        <taxon>Haptista</taxon>
        <taxon>Haptophyta</taxon>
        <taxon>Prymnesiophyceae</taxon>
        <taxon>Prymnesiales</taxon>
        <taxon>Prymnesiaceae</taxon>
        <taxon>Haptolina</taxon>
    </lineage>
</organism>
<dbReference type="InterPro" id="IPR019734">
    <property type="entry name" value="TPR_rpt"/>
</dbReference>
<dbReference type="AlphaFoldDB" id="A0A7S2NGS1"/>
<gene>
    <name evidence="3" type="ORF">CBRE1094_LOCUS40766</name>
</gene>
<feature type="region of interest" description="Disordered" evidence="2">
    <location>
        <begin position="558"/>
        <end position="579"/>
    </location>
</feature>
<feature type="compositionally biased region" description="Acidic residues" evidence="2">
    <location>
        <begin position="52"/>
        <end position="120"/>
    </location>
</feature>
<accession>A0A7S2NGS1</accession>
<feature type="region of interest" description="Disordered" evidence="2">
    <location>
        <begin position="1"/>
        <end position="174"/>
    </location>
</feature>